<proteinExistence type="predicted"/>
<dbReference type="EMBL" id="CP001958">
    <property type="protein sequence ID" value="ADG98890.1"/>
    <property type="molecule type" value="Genomic_DNA"/>
</dbReference>
<evidence type="ECO:0000313" key="3">
    <source>
        <dbReference type="Proteomes" id="UP000002247"/>
    </source>
</evidence>
<name>D6ZBD8_SEGRD</name>
<dbReference type="Proteomes" id="UP000002247">
    <property type="component" value="Chromosome"/>
</dbReference>
<reference evidence="2 3" key="1">
    <citation type="journal article" date="2010" name="Stand. Genomic Sci.">
        <title>Complete genome sequence of Segniliparus rotundus type strain (CDC 1076).</title>
        <authorList>
            <person name="Sikorski J."/>
            <person name="Lapidus A."/>
            <person name="Copeland A."/>
            <person name="Misra M."/>
            <person name="Glavina Del Rio T."/>
            <person name="Nolan M."/>
            <person name="Lucas S."/>
            <person name="Chen F."/>
            <person name="Tice H."/>
            <person name="Cheng J.F."/>
            <person name="Jando M."/>
            <person name="Schneider S."/>
            <person name="Bruce D."/>
            <person name="Goodwin L."/>
            <person name="Pitluck S."/>
            <person name="Liolios K."/>
            <person name="Mikhailova N."/>
            <person name="Pati A."/>
            <person name="Ivanova N."/>
            <person name="Mavromatis K."/>
            <person name="Chen A."/>
            <person name="Palaniappan K."/>
            <person name="Chertkov O."/>
            <person name="Land M."/>
            <person name="Hauser L."/>
            <person name="Chang Y.J."/>
            <person name="Jeffries C.D."/>
            <person name="Brettin T."/>
            <person name="Detter J.C."/>
            <person name="Han C."/>
            <person name="Rohde M."/>
            <person name="Goker M."/>
            <person name="Bristow J."/>
            <person name="Eisen J.A."/>
            <person name="Markowitz V."/>
            <person name="Hugenholtz P."/>
            <person name="Kyrpides N.C."/>
            <person name="Klenk H.P."/>
        </authorList>
    </citation>
    <scope>NUCLEOTIDE SEQUENCE [LARGE SCALE GENOMIC DNA]</scope>
    <source>
        <strain evidence="3">ATCC BAA-972 / CDC 1076 / CIP 108378 / DSM 44985 / JCM 13578</strain>
    </source>
</reference>
<dbReference type="HOGENOM" id="CLU_1084682_0_0_11"/>
<feature type="domain" description="VOC" evidence="1">
    <location>
        <begin position="2"/>
        <end position="112"/>
    </location>
</feature>
<protein>
    <recommendedName>
        <fullName evidence="1">VOC domain-containing protein</fullName>
    </recommendedName>
</protein>
<dbReference type="eggNOG" id="COG0346">
    <property type="taxonomic scope" value="Bacteria"/>
</dbReference>
<dbReference type="KEGG" id="srt:Srot_2446"/>
<gene>
    <name evidence="2" type="ordered locus">Srot_2446</name>
</gene>
<dbReference type="InterPro" id="IPR037523">
    <property type="entry name" value="VOC_core"/>
</dbReference>
<sequence>MTITGFTLAVPSPEEAEARARALFGERAARRLRFAPVARAHAALRPPRVVDAGCNHMCVRVADIDAASRFLARQPGVVVLGSALTVPDGALAGFRWQYFRMPWGGFFEVQQWAPSPRDPRADGLAAQEGLDETAAIPTVVGFDHAGFAVTDLERAVTAFEAIGGKHVLGSVGAADRAVMLGQFELDATDTLRMAMVRVGDVNFELFQHDVVELAGEPQRRRPPGPHEPGGCVTHLDTAVPDDVAAELRELGVAVAGGDRA</sequence>
<evidence type="ECO:0000313" key="2">
    <source>
        <dbReference type="EMBL" id="ADG98890.1"/>
    </source>
</evidence>
<dbReference type="InterPro" id="IPR029068">
    <property type="entry name" value="Glyas_Bleomycin-R_OHBP_Dase"/>
</dbReference>
<dbReference type="SUPFAM" id="SSF54593">
    <property type="entry name" value="Glyoxalase/Bleomycin resistance protein/Dihydroxybiphenyl dioxygenase"/>
    <property type="match status" value="2"/>
</dbReference>
<evidence type="ECO:0000259" key="1">
    <source>
        <dbReference type="PROSITE" id="PS51819"/>
    </source>
</evidence>
<dbReference type="STRING" id="640132.Srot_2446"/>
<organism evidence="2 3">
    <name type="scientific">Segniliparus rotundus (strain ATCC BAA-972 / CDC 1076 / CIP 108378 / DSM 44985 / JCM 13578)</name>
    <dbReference type="NCBI Taxonomy" id="640132"/>
    <lineage>
        <taxon>Bacteria</taxon>
        <taxon>Bacillati</taxon>
        <taxon>Actinomycetota</taxon>
        <taxon>Actinomycetes</taxon>
        <taxon>Mycobacteriales</taxon>
        <taxon>Segniliparaceae</taxon>
        <taxon>Segniliparus</taxon>
    </lineage>
</organism>
<accession>D6ZBD8</accession>
<keyword evidence="3" id="KW-1185">Reference proteome</keyword>
<dbReference type="RefSeq" id="WP_013139340.1">
    <property type="nucleotide sequence ID" value="NC_014168.1"/>
</dbReference>
<dbReference type="AlphaFoldDB" id="D6ZBD8"/>
<dbReference type="PROSITE" id="PS51819">
    <property type="entry name" value="VOC"/>
    <property type="match status" value="1"/>
</dbReference>
<dbReference type="Gene3D" id="3.10.180.10">
    <property type="entry name" value="2,3-Dihydroxybiphenyl 1,2-Dioxygenase, domain 1"/>
    <property type="match status" value="2"/>
</dbReference>